<dbReference type="InterPro" id="IPR015890">
    <property type="entry name" value="Chorismate_C"/>
</dbReference>
<reference evidence="6" key="1">
    <citation type="submission" date="2022-12" db="EMBL/GenBank/DDBJ databases">
        <authorList>
            <person name="Petersen C."/>
        </authorList>
    </citation>
    <scope>NUCLEOTIDE SEQUENCE</scope>
    <source>
        <strain evidence="6">IBT 35673</strain>
    </source>
</reference>
<keyword evidence="4" id="KW-0456">Lyase</keyword>
<feature type="domain" description="Chorismate-utilising enzyme C-terminal" evidence="5">
    <location>
        <begin position="178"/>
        <end position="430"/>
    </location>
</feature>
<dbReference type="GO" id="GO:0046872">
    <property type="term" value="F:metal ion binding"/>
    <property type="evidence" value="ECO:0007669"/>
    <property type="project" value="UniProtKB-KW"/>
</dbReference>
<dbReference type="SUPFAM" id="SSF56322">
    <property type="entry name" value="ADC synthase"/>
    <property type="match status" value="1"/>
</dbReference>
<dbReference type="PANTHER" id="PTHR11236">
    <property type="entry name" value="AMINOBENZOATE/ANTHRANILATE SYNTHASE"/>
    <property type="match status" value="1"/>
</dbReference>
<dbReference type="GO" id="GO:0000162">
    <property type="term" value="P:L-tryptophan biosynthetic process"/>
    <property type="evidence" value="ECO:0007669"/>
    <property type="project" value="TreeGrafter"/>
</dbReference>
<evidence type="ECO:0000256" key="2">
    <source>
        <dbReference type="ARBA" id="ARBA00022723"/>
    </source>
</evidence>
<dbReference type="PANTHER" id="PTHR11236:SF48">
    <property type="entry name" value="ISOCHORISMATE SYNTHASE MENF"/>
    <property type="match status" value="1"/>
</dbReference>
<dbReference type="InterPro" id="IPR005801">
    <property type="entry name" value="ADC_synthase"/>
</dbReference>
<evidence type="ECO:0000256" key="3">
    <source>
        <dbReference type="ARBA" id="ARBA00022842"/>
    </source>
</evidence>
<dbReference type="NCBIfam" id="TIGR03494">
    <property type="entry name" value="salicyl_syn"/>
    <property type="match status" value="1"/>
</dbReference>
<keyword evidence="3" id="KW-0460">Magnesium</keyword>
<evidence type="ECO:0000256" key="1">
    <source>
        <dbReference type="ARBA" id="ARBA00001946"/>
    </source>
</evidence>
<protein>
    <recommendedName>
        <fullName evidence="5">Chorismate-utilising enzyme C-terminal domain-containing protein</fullName>
    </recommendedName>
</protein>
<dbReference type="Pfam" id="PF00425">
    <property type="entry name" value="Chorismate_bind"/>
    <property type="match status" value="1"/>
</dbReference>
<keyword evidence="2" id="KW-0479">Metal-binding</keyword>
<dbReference type="Proteomes" id="UP001147695">
    <property type="component" value="Unassembled WGS sequence"/>
</dbReference>
<gene>
    <name evidence="6" type="ORF">N7452_003238</name>
</gene>
<dbReference type="EMBL" id="JAPZBQ010000002">
    <property type="protein sequence ID" value="KAJ5345234.1"/>
    <property type="molecule type" value="Genomic_DNA"/>
</dbReference>
<dbReference type="GO" id="GO:0008909">
    <property type="term" value="F:isochorismate synthase activity"/>
    <property type="evidence" value="ECO:0007669"/>
    <property type="project" value="InterPro"/>
</dbReference>
<dbReference type="AlphaFoldDB" id="A0A9W9ULE8"/>
<reference evidence="6" key="2">
    <citation type="journal article" date="2023" name="IMA Fungus">
        <title>Comparative genomic study of the Penicillium genus elucidates a diverse pangenome and 15 lateral gene transfer events.</title>
        <authorList>
            <person name="Petersen C."/>
            <person name="Sorensen T."/>
            <person name="Nielsen M.R."/>
            <person name="Sondergaard T.E."/>
            <person name="Sorensen J.L."/>
            <person name="Fitzpatrick D.A."/>
            <person name="Frisvad J.C."/>
            <person name="Nielsen K.L."/>
        </authorList>
    </citation>
    <scope>NUCLEOTIDE SEQUENCE</scope>
    <source>
        <strain evidence="6">IBT 35673</strain>
    </source>
</reference>
<dbReference type="InterPro" id="IPR019999">
    <property type="entry name" value="Anth_synth_I-like"/>
</dbReference>
<dbReference type="GO" id="GO:0016833">
    <property type="term" value="F:oxo-acid-lyase activity"/>
    <property type="evidence" value="ECO:0007669"/>
    <property type="project" value="InterPro"/>
</dbReference>
<evidence type="ECO:0000313" key="7">
    <source>
        <dbReference type="Proteomes" id="UP001147695"/>
    </source>
</evidence>
<accession>A0A9W9ULE8</accession>
<dbReference type="Gene3D" id="3.60.120.10">
    <property type="entry name" value="Anthranilate synthase"/>
    <property type="match status" value="1"/>
</dbReference>
<comment type="caution">
    <text evidence="6">The sequence shown here is derived from an EMBL/GenBank/DDBJ whole genome shotgun (WGS) entry which is preliminary data.</text>
</comment>
<sequence>MSYHEISVSFQDPNTALRIVSEILERYQHEDHYAYQRDDHWYLGLGSYASLIVDSKGDTCSLNTQSSKTSFPIDSFSISTTVREFLIGHAGDGDKVFGQVGFNYAAYIRGQSFHPGKWPLLSLLSPRTDVTLGRNSITLRGVDEKEVKELRDFVENVGDLQVGTSPEIIGVNASNDASEYVNLVENALADIAQGEYTKIILSRAVEIEHKIDMPSTLLLGRQENNPARSFSLNQGGYQATGFSPELVMSAKNRKLVTEPLAGTRSCKGTAMAVEALRKELKEDPKEILEHVLSVQATVEELSQLCQPGTVAIEDFMSVRKCGPVQHLGSRVTGILADDKDMWNAFDVLFPSITASGIPKQAAINAIQRLEARPRELYSGAVIMIDGPDSFEAALVLRTVFQQPGRQWIQAGAGIISQSSPEREFTETCEKLTSIGPFVVPIATDEDS</sequence>
<proteinExistence type="predicted"/>
<evidence type="ECO:0000259" key="5">
    <source>
        <dbReference type="Pfam" id="PF00425"/>
    </source>
</evidence>
<organism evidence="6 7">
    <name type="scientific">Penicillium brevicompactum</name>
    <dbReference type="NCBI Taxonomy" id="5074"/>
    <lineage>
        <taxon>Eukaryota</taxon>
        <taxon>Fungi</taxon>
        <taxon>Dikarya</taxon>
        <taxon>Ascomycota</taxon>
        <taxon>Pezizomycotina</taxon>
        <taxon>Eurotiomycetes</taxon>
        <taxon>Eurotiomycetidae</taxon>
        <taxon>Eurotiales</taxon>
        <taxon>Aspergillaceae</taxon>
        <taxon>Penicillium</taxon>
    </lineage>
</organism>
<name>A0A9W9ULE8_PENBR</name>
<dbReference type="InterPro" id="IPR019996">
    <property type="entry name" value="Salicylate_synthase"/>
</dbReference>
<evidence type="ECO:0000313" key="6">
    <source>
        <dbReference type="EMBL" id="KAJ5345234.1"/>
    </source>
</evidence>
<evidence type="ECO:0000256" key="4">
    <source>
        <dbReference type="ARBA" id="ARBA00023239"/>
    </source>
</evidence>
<comment type="cofactor">
    <cofactor evidence="1">
        <name>Mg(2+)</name>
        <dbReference type="ChEBI" id="CHEBI:18420"/>
    </cofactor>
</comment>